<evidence type="ECO:0000313" key="2">
    <source>
        <dbReference type="Proteomes" id="UP001454036"/>
    </source>
</evidence>
<proteinExistence type="predicted"/>
<keyword evidence="2" id="KW-1185">Reference proteome</keyword>
<dbReference type="AlphaFoldDB" id="A0AAV3RGT3"/>
<reference evidence="1 2" key="1">
    <citation type="submission" date="2024-01" db="EMBL/GenBank/DDBJ databases">
        <title>The complete chloroplast genome sequence of Lithospermum erythrorhizon: insights into the phylogenetic relationship among Boraginaceae species and the maternal lineages of purple gromwells.</title>
        <authorList>
            <person name="Okada T."/>
            <person name="Watanabe K."/>
        </authorList>
    </citation>
    <scope>NUCLEOTIDE SEQUENCE [LARGE SCALE GENOMIC DNA]</scope>
</reference>
<gene>
    <name evidence="1" type="ORF">LIER_27680</name>
</gene>
<name>A0AAV3RGT3_LITER</name>
<sequence>MHMLFSNFVNNLLITINRAPGVEPRASLFAALFSVTHDSFQFYFSTHCRRNMLVKKRPNKVPDKRLLTKWFFARGGMAIGVPRIMTLKSEARPLPPDTESDLISVEKIRSVLPQDTDETERLSWYTYVDEAMLIKAGLEYNKSGSLCG</sequence>
<accession>A0AAV3RGT3</accession>
<protein>
    <submittedName>
        <fullName evidence="1">Uncharacterized protein</fullName>
    </submittedName>
</protein>
<organism evidence="1 2">
    <name type="scientific">Lithospermum erythrorhizon</name>
    <name type="common">Purple gromwell</name>
    <name type="synonym">Lithospermum officinale var. erythrorhizon</name>
    <dbReference type="NCBI Taxonomy" id="34254"/>
    <lineage>
        <taxon>Eukaryota</taxon>
        <taxon>Viridiplantae</taxon>
        <taxon>Streptophyta</taxon>
        <taxon>Embryophyta</taxon>
        <taxon>Tracheophyta</taxon>
        <taxon>Spermatophyta</taxon>
        <taxon>Magnoliopsida</taxon>
        <taxon>eudicotyledons</taxon>
        <taxon>Gunneridae</taxon>
        <taxon>Pentapetalae</taxon>
        <taxon>asterids</taxon>
        <taxon>lamiids</taxon>
        <taxon>Boraginales</taxon>
        <taxon>Boraginaceae</taxon>
        <taxon>Boraginoideae</taxon>
        <taxon>Lithospermeae</taxon>
        <taxon>Lithospermum</taxon>
    </lineage>
</organism>
<dbReference type="EMBL" id="BAABME010008985">
    <property type="protein sequence ID" value="GAA0174242.1"/>
    <property type="molecule type" value="Genomic_DNA"/>
</dbReference>
<dbReference type="Proteomes" id="UP001454036">
    <property type="component" value="Unassembled WGS sequence"/>
</dbReference>
<evidence type="ECO:0000313" key="1">
    <source>
        <dbReference type="EMBL" id="GAA0174242.1"/>
    </source>
</evidence>
<comment type="caution">
    <text evidence="1">The sequence shown here is derived from an EMBL/GenBank/DDBJ whole genome shotgun (WGS) entry which is preliminary data.</text>
</comment>